<dbReference type="PANTHER" id="PTHR33694:SF1">
    <property type="entry name" value="UDP-3-O-ACYL-N-ACETYLGLUCOSAMINE DEACETYLASE 1, MITOCHONDRIAL-RELATED"/>
    <property type="match status" value="1"/>
</dbReference>
<dbReference type="GO" id="GO:2001289">
    <property type="term" value="P:lipid X metabolic process"/>
    <property type="evidence" value="ECO:0007669"/>
    <property type="project" value="UniProtKB-ARBA"/>
</dbReference>
<keyword evidence="14" id="KW-1185">Reference proteome</keyword>
<dbReference type="AlphaFoldDB" id="A0AAE1Y439"/>
<dbReference type="EC" id="3.5.1.108" evidence="4"/>
<dbReference type="GO" id="GO:0005739">
    <property type="term" value="C:mitochondrion"/>
    <property type="evidence" value="ECO:0007669"/>
    <property type="project" value="UniProtKB-ARBA"/>
</dbReference>
<dbReference type="HAMAP" id="MF_00388">
    <property type="entry name" value="LpxC"/>
    <property type="match status" value="1"/>
</dbReference>
<keyword evidence="5" id="KW-0444">Lipid biosynthesis</keyword>
<evidence type="ECO:0000256" key="10">
    <source>
        <dbReference type="ARBA" id="ARBA00023098"/>
    </source>
</evidence>
<evidence type="ECO:0000256" key="8">
    <source>
        <dbReference type="ARBA" id="ARBA00022801"/>
    </source>
</evidence>
<sequence>MGLAAGFKFLKTRSSVLSWKPTGKLQQTVANCVERTGRGLHSGDISTVRILPAAPRVGRYFSFQSNVIRASIDNAVKETPLCTTLSKDGYSVSTVEHLLSALEASGVDNCCIEIAGSGDCDRSVEVPIFDGSAREWVEAIDQAGLKVAVDRDGKSCEKLAPYLNEPVHVTNNDSFLAAFPYSKVNITYGIDFPQAPAIGRQWFSSTLLDESFYSKQIASSRTFCIYEEVEHMRNLGLIKGGSAETAIICSMSGGWLNPPLRYHDEACRHKVLDLIGDISLLAQDGNQGLLVAHIVAYKAGHALHTEFVRCISGVGQKNGTFASEELTT</sequence>
<evidence type="ECO:0000256" key="11">
    <source>
        <dbReference type="ARBA" id="ARBA00024535"/>
    </source>
</evidence>
<dbReference type="SUPFAM" id="SSF54211">
    <property type="entry name" value="Ribosomal protein S5 domain 2-like"/>
    <property type="match status" value="2"/>
</dbReference>
<dbReference type="NCBIfam" id="TIGR00325">
    <property type="entry name" value="lpxC"/>
    <property type="match status" value="1"/>
</dbReference>
<dbReference type="Gene3D" id="3.30.1700.10">
    <property type="entry name" value="lpxc deacetylase, domain 2"/>
    <property type="match status" value="1"/>
</dbReference>
<name>A0AAE1Y439_9LAMI</name>
<dbReference type="GO" id="GO:0009245">
    <property type="term" value="P:lipid A biosynthetic process"/>
    <property type="evidence" value="ECO:0007669"/>
    <property type="project" value="UniProtKB-KW"/>
</dbReference>
<dbReference type="GO" id="GO:0103117">
    <property type="term" value="F:UDP-3-O-acyl-N-acetylglucosamine deacetylase activity"/>
    <property type="evidence" value="ECO:0007669"/>
    <property type="project" value="UniProtKB-EC"/>
</dbReference>
<evidence type="ECO:0000313" key="14">
    <source>
        <dbReference type="Proteomes" id="UP001293254"/>
    </source>
</evidence>
<dbReference type="PANTHER" id="PTHR33694">
    <property type="entry name" value="UDP-3-O-ACYL-N-ACETYLGLUCOSAMINE DEACETYLASE 1, MITOCHONDRIAL-RELATED"/>
    <property type="match status" value="1"/>
</dbReference>
<dbReference type="Gene3D" id="3.30.230.20">
    <property type="entry name" value="lpxc deacetylase, domain 1"/>
    <property type="match status" value="1"/>
</dbReference>
<evidence type="ECO:0000256" key="12">
    <source>
        <dbReference type="ARBA" id="ARBA00024987"/>
    </source>
</evidence>
<evidence type="ECO:0000256" key="5">
    <source>
        <dbReference type="ARBA" id="ARBA00022516"/>
    </source>
</evidence>
<keyword evidence="7" id="KW-0479">Metal-binding</keyword>
<keyword evidence="8" id="KW-0378">Hydrolase</keyword>
<evidence type="ECO:0000256" key="1">
    <source>
        <dbReference type="ARBA" id="ARBA00001947"/>
    </source>
</evidence>
<evidence type="ECO:0000256" key="4">
    <source>
        <dbReference type="ARBA" id="ARBA00012745"/>
    </source>
</evidence>
<proteinExistence type="inferred from homology"/>
<protein>
    <recommendedName>
        <fullName evidence="4">UDP-3-O-acyl-N-acetylglucosamine deacetylase</fullName>
        <ecNumber evidence="4">3.5.1.108</ecNumber>
    </recommendedName>
</protein>
<gene>
    <name evidence="13" type="ORF">Salat_1921300</name>
</gene>
<evidence type="ECO:0000256" key="6">
    <source>
        <dbReference type="ARBA" id="ARBA00022556"/>
    </source>
</evidence>
<dbReference type="InterPro" id="IPR011334">
    <property type="entry name" value="UDP-acyl_GlcNac_deAcase_C"/>
</dbReference>
<dbReference type="EMBL" id="JACGWO010000007">
    <property type="protein sequence ID" value="KAK4423385.1"/>
    <property type="molecule type" value="Genomic_DNA"/>
</dbReference>
<keyword evidence="9" id="KW-0862">Zinc</keyword>
<accession>A0AAE1Y439</accession>
<evidence type="ECO:0000256" key="3">
    <source>
        <dbReference type="ARBA" id="ARBA00006170"/>
    </source>
</evidence>
<comment type="pathway">
    <text evidence="2">Glycolipid biosynthesis; lipid IV(A) biosynthesis; lipid IV(A) from (3R)-3-hydroxytetradecanoyl-[acyl-carrier-protein] and UDP-N-acetyl-alpha-D-glucosamine: step 2/6.</text>
</comment>
<organism evidence="13 14">
    <name type="scientific">Sesamum alatum</name>
    <dbReference type="NCBI Taxonomy" id="300844"/>
    <lineage>
        <taxon>Eukaryota</taxon>
        <taxon>Viridiplantae</taxon>
        <taxon>Streptophyta</taxon>
        <taxon>Embryophyta</taxon>
        <taxon>Tracheophyta</taxon>
        <taxon>Spermatophyta</taxon>
        <taxon>Magnoliopsida</taxon>
        <taxon>eudicotyledons</taxon>
        <taxon>Gunneridae</taxon>
        <taxon>Pentapetalae</taxon>
        <taxon>asterids</taxon>
        <taxon>lamiids</taxon>
        <taxon>Lamiales</taxon>
        <taxon>Pedaliaceae</taxon>
        <taxon>Sesamum</taxon>
    </lineage>
</organism>
<keyword evidence="6" id="KW-0441">Lipid A biosynthesis</keyword>
<comment type="caution">
    <text evidence="13">The sequence shown here is derived from an EMBL/GenBank/DDBJ whole genome shotgun (WGS) entry which is preliminary data.</text>
</comment>
<evidence type="ECO:0000256" key="7">
    <source>
        <dbReference type="ARBA" id="ARBA00022723"/>
    </source>
</evidence>
<dbReference type="Proteomes" id="UP001293254">
    <property type="component" value="Unassembled WGS sequence"/>
</dbReference>
<evidence type="ECO:0000256" key="9">
    <source>
        <dbReference type="ARBA" id="ARBA00022833"/>
    </source>
</evidence>
<comment type="cofactor">
    <cofactor evidence="1">
        <name>Zn(2+)</name>
        <dbReference type="ChEBI" id="CHEBI:29105"/>
    </cofactor>
</comment>
<reference evidence="13" key="1">
    <citation type="submission" date="2020-06" db="EMBL/GenBank/DDBJ databases">
        <authorList>
            <person name="Li T."/>
            <person name="Hu X."/>
            <person name="Zhang T."/>
            <person name="Song X."/>
            <person name="Zhang H."/>
            <person name="Dai N."/>
            <person name="Sheng W."/>
            <person name="Hou X."/>
            <person name="Wei L."/>
        </authorList>
    </citation>
    <scope>NUCLEOTIDE SEQUENCE</scope>
    <source>
        <strain evidence="13">3651</strain>
        <tissue evidence="13">Leaf</tissue>
    </source>
</reference>
<comment type="similarity">
    <text evidence="3">Belongs to the LpxC family.</text>
</comment>
<dbReference type="InterPro" id="IPR020568">
    <property type="entry name" value="Ribosomal_Su5_D2-typ_SF"/>
</dbReference>
<dbReference type="GO" id="GO:0016020">
    <property type="term" value="C:membrane"/>
    <property type="evidence" value="ECO:0007669"/>
    <property type="project" value="GOC"/>
</dbReference>
<comment type="function">
    <text evidence="12">Involved in the biosynthesis of lipid A, a phosphorylated glycolipid that in bacteria anchors the lipopolysaccharide to the outer membrane of the cell. Lipid A-like molecules in plants may serve as structural components of the outer membranes of mitochondria and/or chloroplasts, or may be involved in signal transduction or plant defense responses.</text>
</comment>
<evidence type="ECO:0000256" key="2">
    <source>
        <dbReference type="ARBA" id="ARBA00005002"/>
    </source>
</evidence>
<dbReference type="InterPro" id="IPR004463">
    <property type="entry name" value="UDP-acyl_GlcNac_deAcase"/>
</dbReference>
<evidence type="ECO:0000313" key="13">
    <source>
        <dbReference type="EMBL" id="KAK4423385.1"/>
    </source>
</evidence>
<dbReference type="GO" id="GO:0046872">
    <property type="term" value="F:metal ion binding"/>
    <property type="evidence" value="ECO:0007669"/>
    <property type="project" value="UniProtKB-KW"/>
</dbReference>
<dbReference type="InterPro" id="IPR015870">
    <property type="entry name" value="UDP-acyl_N-AcGlcN_deAcase_N"/>
</dbReference>
<dbReference type="Pfam" id="PF03331">
    <property type="entry name" value="LpxC"/>
    <property type="match status" value="1"/>
</dbReference>
<keyword evidence="10" id="KW-0443">Lipid metabolism</keyword>
<reference evidence="13" key="2">
    <citation type="journal article" date="2024" name="Plant">
        <title>Genomic evolution and insights into agronomic trait innovations of Sesamum species.</title>
        <authorList>
            <person name="Miao H."/>
            <person name="Wang L."/>
            <person name="Qu L."/>
            <person name="Liu H."/>
            <person name="Sun Y."/>
            <person name="Le M."/>
            <person name="Wang Q."/>
            <person name="Wei S."/>
            <person name="Zheng Y."/>
            <person name="Lin W."/>
            <person name="Duan Y."/>
            <person name="Cao H."/>
            <person name="Xiong S."/>
            <person name="Wang X."/>
            <person name="Wei L."/>
            <person name="Li C."/>
            <person name="Ma Q."/>
            <person name="Ju M."/>
            <person name="Zhao R."/>
            <person name="Li G."/>
            <person name="Mu C."/>
            <person name="Tian Q."/>
            <person name="Mei H."/>
            <person name="Zhang T."/>
            <person name="Gao T."/>
            <person name="Zhang H."/>
        </authorList>
    </citation>
    <scope>NUCLEOTIDE SEQUENCE</scope>
    <source>
        <strain evidence="13">3651</strain>
    </source>
</reference>
<comment type="catalytic activity">
    <reaction evidence="11">
        <text>a UDP-3-O-[(3R)-3-hydroxyacyl]-N-acetyl-alpha-D-glucosamine + H2O = a UDP-3-O-[(3R)-3-hydroxyacyl]-alpha-D-glucosamine + acetate</text>
        <dbReference type="Rhea" id="RHEA:67816"/>
        <dbReference type="ChEBI" id="CHEBI:15377"/>
        <dbReference type="ChEBI" id="CHEBI:30089"/>
        <dbReference type="ChEBI" id="CHEBI:137740"/>
        <dbReference type="ChEBI" id="CHEBI:173225"/>
        <dbReference type="EC" id="3.5.1.108"/>
    </reaction>
</comment>